<reference evidence="2 3" key="1">
    <citation type="submission" date="2019-09" db="EMBL/GenBank/DDBJ databases">
        <title>Mumia zhuanghuii sp. nov. isolated from the intestinal contents of plateau pika (Ochotona curzoniae) in the Qinghai-Tibet plateau of China.</title>
        <authorList>
            <person name="Tian Z."/>
        </authorList>
    </citation>
    <scope>NUCLEOTIDE SEQUENCE [LARGE SCALE GENOMIC DNA]</scope>
    <source>
        <strain evidence="3">350</strain>
    </source>
</reference>
<dbReference type="InterPro" id="IPR020568">
    <property type="entry name" value="Ribosomal_Su5_D2-typ_SF"/>
</dbReference>
<dbReference type="RefSeq" id="WP_149769549.1">
    <property type="nucleotide sequence ID" value="NZ_VDFQ02000003.1"/>
</dbReference>
<organism evidence="2 3">
    <name type="scientific">Mumia zhuanghuii</name>
    <dbReference type="NCBI Taxonomy" id="2585211"/>
    <lineage>
        <taxon>Bacteria</taxon>
        <taxon>Bacillati</taxon>
        <taxon>Actinomycetota</taxon>
        <taxon>Actinomycetes</taxon>
        <taxon>Propionibacteriales</taxon>
        <taxon>Nocardioidaceae</taxon>
        <taxon>Mumia</taxon>
    </lineage>
</organism>
<evidence type="ECO:0000313" key="3">
    <source>
        <dbReference type="Proteomes" id="UP000307768"/>
    </source>
</evidence>
<proteinExistence type="predicted"/>
<dbReference type="Pfam" id="PF13180">
    <property type="entry name" value="PDZ_2"/>
    <property type="match status" value="1"/>
</dbReference>
<dbReference type="Pfam" id="PF05362">
    <property type="entry name" value="Lon_C"/>
    <property type="match status" value="1"/>
</dbReference>
<accession>A0A5Q6RX37</accession>
<dbReference type="EMBL" id="VDFQ02000003">
    <property type="protein sequence ID" value="KAA1422599.1"/>
    <property type="molecule type" value="Genomic_DNA"/>
</dbReference>
<dbReference type="OrthoDB" id="2356897at2"/>
<comment type="caution">
    <text evidence="2">The sequence shown here is derived from an EMBL/GenBank/DDBJ whole genome shotgun (WGS) entry which is preliminary data.</text>
</comment>
<dbReference type="GO" id="GO:0006508">
    <property type="term" value="P:proteolysis"/>
    <property type="evidence" value="ECO:0007669"/>
    <property type="project" value="InterPro"/>
</dbReference>
<evidence type="ECO:0000259" key="1">
    <source>
        <dbReference type="PROSITE" id="PS50106"/>
    </source>
</evidence>
<dbReference type="GO" id="GO:0005524">
    <property type="term" value="F:ATP binding"/>
    <property type="evidence" value="ECO:0007669"/>
    <property type="project" value="InterPro"/>
</dbReference>
<dbReference type="GO" id="GO:0030163">
    <property type="term" value="P:protein catabolic process"/>
    <property type="evidence" value="ECO:0007669"/>
    <property type="project" value="InterPro"/>
</dbReference>
<dbReference type="InterPro" id="IPR014721">
    <property type="entry name" value="Ribsml_uS5_D2-typ_fold_subgr"/>
</dbReference>
<sequence>MTRRTSTLAAAGLLVVTLFAVAMLLPVPYVTMRPGPTVDALGEYEGKPVLEIEDAKTYPTDGEIRLTTVSVTRADSRVSLPQAFIAYFNPKEAVVPRDLIYPEGQTAEESKQENAVQMQSSQLTSEAAALTEAGYEVESVVTVASVAADGPSAGKLEVDDVLVSVDGEKVTGTEQAVTLVSSQEPGSVITLDVRRDGKAQTVKVTSEKSPDDPTKARIGVSLGSDVELPFPISNNLGESIGGPSAGLVFALSLYDMLTPGALTDGKTIAGTGSIDAAGTVGPIGGVQQKLAGAADAGATVFMVPDGNCEEAAASDDFGMRLVRVATLDDAINALEKLSDDPKATVPTCS</sequence>
<dbReference type="GO" id="GO:0004252">
    <property type="term" value="F:serine-type endopeptidase activity"/>
    <property type="evidence" value="ECO:0007669"/>
    <property type="project" value="InterPro"/>
</dbReference>
<feature type="domain" description="PDZ" evidence="1">
    <location>
        <begin position="115"/>
        <end position="197"/>
    </location>
</feature>
<dbReference type="Proteomes" id="UP000307768">
    <property type="component" value="Unassembled WGS sequence"/>
</dbReference>
<dbReference type="Gene3D" id="2.30.42.10">
    <property type="match status" value="1"/>
</dbReference>
<dbReference type="SMART" id="SM00228">
    <property type="entry name" value="PDZ"/>
    <property type="match status" value="1"/>
</dbReference>
<protein>
    <submittedName>
        <fullName evidence="2">PDZ domain-containing protein</fullName>
    </submittedName>
</protein>
<dbReference type="PANTHER" id="PTHR10046">
    <property type="entry name" value="ATP DEPENDENT LON PROTEASE FAMILY MEMBER"/>
    <property type="match status" value="1"/>
</dbReference>
<dbReference type="InterPro" id="IPR036034">
    <property type="entry name" value="PDZ_sf"/>
</dbReference>
<dbReference type="PROSITE" id="PS50106">
    <property type="entry name" value="PDZ"/>
    <property type="match status" value="1"/>
</dbReference>
<dbReference type="Gene3D" id="3.30.230.10">
    <property type="match status" value="1"/>
</dbReference>
<gene>
    <name evidence="2" type="ORF">FE697_010410</name>
</gene>
<dbReference type="InterPro" id="IPR001478">
    <property type="entry name" value="PDZ"/>
</dbReference>
<evidence type="ECO:0000313" key="2">
    <source>
        <dbReference type="EMBL" id="KAA1422599.1"/>
    </source>
</evidence>
<dbReference type="AlphaFoldDB" id="A0A5Q6RX37"/>
<dbReference type="SUPFAM" id="SSF50156">
    <property type="entry name" value="PDZ domain-like"/>
    <property type="match status" value="1"/>
</dbReference>
<dbReference type="InterPro" id="IPR008269">
    <property type="entry name" value="Lon_proteolytic"/>
</dbReference>
<dbReference type="SUPFAM" id="SSF54211">
    <property type="entry name" value="Ribosomal protein S5 domain 2-like"/>
    <property type="match status" value="1"/>
</dbReference>
<name>A0A5Q6RX37_9ACTN</name>
<dbReference type="GO" id="GO:0004176">
    <property type="term" value="F:ATP-dependent peptidase activity"/>
    <property type="evidence" value="ECO:0007669"/>
    <property type="project" value="InterPro"/>
</dbReference>
<dbReference type="InterPro" id="IPR027065">
    <property type="entry name" value="Lon_Prtase"/>
</dbReference>